<dbReference type="PANTHER" id="PTHR33048">
    <property type="entry name" value="PTH11-LIKE INTEGRAL MEMBRANE PROTEIN (AFU_ORTHOLOGUE AFUA_5G11245)"/>
    <property type="match status" value="1"/>
</dbReference>
<dbReference type="OrthoDB" id="2496787at2759"/>
<dbReference type="AlphaFoldDB" id="A0A1L9ST32"/>
<evidence type="ECO:0000256" key="15">
    <source>
        <dbReference type="SAM" id="MobiDB-lite"/>
    </source>
</evidence>
<dbReference type="PANTHER" id="PTHR33048:SF143">
    <property type="entry name" value="EXTRACELLULAR MEMBRANE PROTEIN CFEM DOMAIN-CONTAINING PROTEIN-RELATED"/>
    <property type="match status" value="1"/>
</dbReference>
<evidence type="ECO:0000256" key="7">
    <source>
        <dbReference type="ARBA" id="ARBA00022692"/>
    </source>
</evidence>
<feature type="transmembrane region" description="Helical" evidence="16">
    <location>
        <begin position="102"/>
        <end position="123"/>
    </location>
</feature>
<feature type="chain" id="PRO_5012657057" description="CFEM domain-containing protein" evidence="17">
    <location>
        <begin position="20"/>
        <end position="449"/>
    </location>
</feature>
<dbReference type="VEuPathDB" id="FungiDB:ASPZODRAFT_149708"/>
<reference evidence="20" key="1">
    <citation type="journal article" date="2017" name="Genome Biol.">
        <title>Comparative genomics reveals high biological diversity and specific adaptations in the industrially and medically important fungal genus Aspergillus.</title>
        <authorList>
            <person name="de Vries R.P."/>
            <person name="Riley R."/>
            <person name="Wiebenga A."/>
            <person name="Aguilar-Osorio G."/>
            <person name="Amillis S."/>
            <person name="Uchima C.A."/>
            <person name="Anderluh G."/>
            <person name="Asadollahi M."/>
            <person name="Askin M."/>
            <person name="Barry K."/>
            <person name="Battaglia E."/>
            <person name="Bayram O."/>
            <person name="Benocci T."/>
            <person name="Braus-Stromeyer S.A."/>
            <person name="Caldana C."/>
            <person name="Canovas D."/>
            <person name="Cerqueira G.C."/>
            <person name="Chen F."/>
            <person name="Chen W."/>
            <person name="Choi C."/>
            <person name="Clum A."/>
            <person name="Dos Santos R.A."/>
            <person name="Damasio A.R."/>
            <person name="Diallinas G."/>
            <person name="Emri T."/>
            <person name="Fekete E."/>
            <person name="Flipphi M."/>
            <person name="Freyberg S."/>
            <person name="Gallo A."/>
            <person name="Gournas C."/>
            <person name="Habgood R."/>
            <person name="Hainaut M."/>
            <person name="Harispe M.L."/>
            <person name="Henrissat B."/>
            <person name="Hilden K.S."/>
            <person name="Hope R."/>
            <person name="Hossain A."/>
            <person name="Karabika E."/>
            <person name="Karaffa L."/>
            <person name="Karanyi Z."/>
            <person name="Krasevec N."/>
            <person name="Kuo A."/>
            <person name="Kusch H."/>
            <person name="LaButti K."/>
            <person name="Lagendijk E.L."/>
            <person name="Lapidus A."/>
            <person name="Levasseur A."/>
            <person name="Lindquist E."/>
            <person name="Lipzen A."/>
            <person name="Logrieco A.F."/>
            <person name="MacCabe A."/>
            <person name="Maekelae M.R."/>
            <person name="Malavazi I."/>
            <person name="Melin P."/>
            <person name="Meyer V."/>
            <person name="Mielnichuk N."/>
            <person name="Miskei M."/>
            <person name="Molnar A.P."/>
            <person name="Mule G."/>
            <person name="Ngan C.Y."/>
            <person name="Orejas M."/>
            <person name="Orosz E."/>
            <person name="Ouedraogo J.P."/>
            <person name="Overkamp K.M."/>
            <person name="Park H.-S."/>
            <person name="Perrone G."/>
            <person name="Piumi F."/>
            <person name="Punt P.J."/>
            <person name="Ram A.F."/>
            <person name="Ramon A."/>
            <person name="Rauscher S."/>
            <person name="Record E."/>
            <person name="Riano-Pachon D.M."/>
            <person name="Robert V."/>
            <person name="Roehrig J."/>
            <person name="Ruller R."/>
            <person name="Salamov A."/>
            <person name="Salih N.S."/>
            <person name="Samson R.A."/>
            <person name="Sandor E."/>
            <person name="Sanguinetti M."/>
            <person name="Schuetze T."/>
            <person name="Sepcic K."/>
            <person name="Shelest E."/>
            <person name="Sherlock G."/>
            <person name="Sophianopoulou V."/>
            <person name="Squina F.M."/>
            <person name="Sun H."/>
            <person name="Susca A."/>
            <person name="Todd R.B."/>
            <person name="Tsang A."/>
            <person name="Unkles S.E."/>
            <person name="van de Wiele N."/>
            <person name="van Rossen-Uffink D."/>
            <person name="Oliveira J.V."/>
            <person name="Vesth T.C."/>
            <person name="Visser J."/>
            <person name="Yu J.-H."/>
            <person name="Zhou M."/>
            <person name="Andersen M.R."/>
            <person name="Archer D.B."/>
            <person name="Baker S.E."/>
            <person name="Benoit I."/>
            <person name="Brakhage A.A."/>
            <person name="Braus G.H."/>
            <person name="Fischer R."/>
            <person name="Frisvad J.C."/>
            <person name="Goldman G.H."/>
            <person name="Houbraken J."/>
            <person name="Oakley B."/>
            <person name="Pocsi I."/>
            <person name="Scazzocchio C."/>
            <person name="Seiboth B."/>
            <person name="vanKuyk P.A."/>
            <person name="Wortman J."/>
            <person name="Dyer P.S."/>
            <person name="Grigoriev I.V."/>
        </authorList>
    </citation>
    <scope>NUCLEOTIDE SEQUENCE [LARGE SCALE GENOMIC DNA]</scope>
    <source>
        <strain evidence="20">CBS 506.65</strain>
    </source>
</reference>
<evidence type="ECO:0000256" key="5">
    <source>
        <dbReference type="ARBA" id="ARBA00022525"/>
    </source>
</evidence>
<proteinExistence type="inferred from homology"/>
<keyword evidence="12" id="KW-0449">Lipoprotein</keyword>
<evidence type="ECO:0000256" key="1">
    <source>
        <dbReference type="ARBA" id="ARBA00004141"/>
    </source>
</evidence>
<feature type="domain" description="CFEM" evidence="18">
    <location>
        <begin position="1"/>
        <end position="113"/>
    </location>
</feature>
<evidence type="ECO:0000256" key="14">
    <source>
        <dbReference type="PROSITE-ProRule" id="PRU01356"/>
    </source>
</evidence>
<evidence type="ECO:0000256" key="17">
    <source>
        <dbReference type="SAM" id="SignalP"/>
    </source>
</evidence>
<feature type="signal peptide" evidence="17">
    <location>
        <begin position="1"/>
        <end position="19"/>
    </location>
</feature>
<feature type="transmembrane region" description="Helical" evidence="16">
    <location>
        <begin position="176"/>
        <end position="200"/>
    </location>
</feature>
<dbReference type="GO" id="GO:0005576">
    <property type="term" value="C:extracellular region"/>
    <property type="evidence" value="ECO:0007669"/>
    <property type="project" value="UniProtKB-SubCell"/>
</dbReference>
<evidence type="ECO:0000313" key="19">
    <source>
        <dbReference type="EMBL" id="OJJ50368.1"/>
    </source>
</evidence>
<feature type="region of interest" description="Disordered" evidence="15">
    <location>
        <begin position="371"/>
        <end position="403"/>
    </location>
</feature>
<evidence type="ECO:0000256" key="16">
    <source>
        <dbReference type="SAM" id="Phobius"/>
    </source>
</evidence>
<sequence>MRFSWLALVLFSLSSLGRAELSLSSALTELPACALACLVDGLEGSSCGTTNVTCQCNSASLQSNVTSCIEESCTIIKALEAKNITQTLCDAPVRDRSVEYKVLSIALGGFSIFFVLTRVLYKLFWGPADLGVDDYVVLSMVILAVPNILLNVRYAATNGLGRDIWTLKPDQITRFLLFFYHISWFYLALVALLKLALLFFYRRIFPGKGVQLILWVTIFVDIVFGLVFVCVSVFQCQPIDYYWNRWDGEHQGTCLNINAITWSNAIISIALDLWMLAIPLWQLTKLQMHWKKKAGVALMFCVGAFVTIVSAIRLSSLVNFANSTNPTWDEWDAAVWSTIEINVGIICACMPTMRVILVRLFPRLMGSTRSDPRHYYESGSRSRGRNRSTTRRSGFPSIPQGKDGIVRSMTYTVDYGDDEEVINVRHSTLNDSKNVPRIIVYDVFIRETC</sequence>
<dbReference type="InterPro" id="IPR008427">
    <property type="entry name" value="Extracellular_membr_CFEM_dom"/>
</dbReference>
<evidence type="ECO:0000256" key="8">
    <source>
        <dbReference type="ARBA" id="ARBA00022729"/>
    </source>
</evidence>
<organism evidence="19 20">
    <name type="scientific">Penicilliopsis zonata CBS 506.65</name>
    <dbReference type="NCBI Taxonomy" id="1073090"/>
    <lineage>
        <taxon>Eukaryota</taxon>
        <taxon>Fungi</taxon>
        <taxon>Dikarya</taxon>
        <taxon>Ascomycota</taxon>
        <taxon>Pezizomycotina</taxon>
        <taxon>Eurotiomycetes</taxon>
        <taxon>Eurotiomycetidae</taxon>
        <taxon>Eurotiales</taxon>
        <taxon>Aspergillaceae</taxon>
        <taxon>Penicilliopsis</taxon>
    </lineage>
</organism>
<comment type="caution">
    <text evidence="14">Lacks conserved residue(s) required for the propagation of feature annotation.</text>
</comment>
<evidence type="ECO:0000256" key="9">
    <source>
        <dbReference type="ARBA" id="ARBA00022989"/>
    </source>
</evidence>
<feature type="disulfide bond" evidence="14">
    <location>
        <begin position="33"/>
        <end position="73"/>
    </location>
</feature>
<evidence type="ECO:0000256" key="13">
    <source>
        <dbReference type="ARBA" id="ARBA00038359"/>
    </source>
</evidence>
<keyword evidence="5" id="KW-0964">Secreted</keyword>
<evidence type="ECO:0000256" key="2">
    <source>
        <dbReference type="ARBA" id="ARBA00004589"/>
    </source>
</evidence>
<dbReference type="GO" id="GO:0098552">
    <property type="term" value="C:side of membrane"/>
    <property type="evidence" value="ECO:0007669"/>
    <property type="project" value="UniProtKB-KW"/>
</dbReference>
<evidence type="ECO:0000256" key="4">
    <source>
        <dbReference type="ARBA" id="ARBA00010031"/>
    </source>
</evidence>
<dbReference type="Pfam" id="PF05730">
    <property type="entry name" value="CFEM"/>
    <property type="match status" value="1"/>
</dbReference>
<name>A0A1L9ST32_9EURO</name>
<dbReference type="EMBL" id="KV878337">
    <property type="protein sequence ID" value="OJJ50368.1"/>
    <property type="molecule type" value="Genomic_DNA"/>
</dbReference>
<evidence type="ECO:0000256" key="3">
    <source>
        <dbReference type="ARBA" id="ARBA00004613"/>
    </source>
</evidence>
<feature type="transmembrane region" description="Helical" evidence="16">
    <location>
        <begin position="212"/>
        <end position="234"/>
    </location>
</feature>
<evidence type="ECO:0000256" key="11">
    <source>
        <dbReference type="ARBA" id="ARBA00023157"/>
    </source>
</evidence>
<feature type="disulfide bond" evidence="14">
    <location>
        <begin position="47"/>
        <end position="54"/>
    </location>
</feature>
<dbReference type="GeneID" id="34611982"/>
<protein>
    <recommendedName>
        <fullName evidence="18">CFEM domain-containing protein</fullName>
    </recommendedName>
</protein>
<accession>A0A1L9ST32</accession>
<evidence type="ECO:0000256" key="10">
    <source>
        <dbReference type="ARBA" id="ARBA00023136"/>
    </source>
</evidence>
<evidence type="ECO:0000256" key="12">
    <source>
        <dbReference type="ARBA" id="ARBA00023288"/>
    </source>
</evidence>
<keyword evidence="6" id="KW-0325">Glycoprotein</keyword>
<keyword evidence="7 16" id="KW-0812">Transmembrane</keyword>
<evidence type="ECO:0000256" key="6">
    <source>
        <dbReference type="ARBA" id="ARBA00022622"/>
    </source>
</evidence>
<feature type="transmembrane region" description="Helical" evidence="16">
    <location>
        <begin position="135"/>
        <end position="156"/>
    </location>
</feature>
<feature type="transmembrane region" description="Helical" evidence="16">
    <location>
        <begin position="295"/>
        <end position="314"/>
    </location>
</feature>
<dbReference type="STRING" id="1073090.A0A1L9ST32"/>
<keyword evidence="9 16" id="KW-1133">Transmembrane helix</keyword>
<dbReference type="Pfam" id="PF20684">
    <property type="entry name" value="Fung_rhodopsin"/>
    <property type="match status" value="1"/>
</dbReference>
<keyword evidence="20" id="KW-1185">Reference proteome</keyword>
<dbReference type="Proteomes" id="UP000184188">
    <property type="component" value="Unassembled WGS sequence"/>
</dbReference>
<comment type="similarity">
    <text evidence="4">Belongs to the RBT5 family.</text>
</comment>
<keyword evidence="11 14" id="KW-1015">Disulfide bond</keyword>
<feature type="transmembrane region" description="Helical" evidence="16">
    <location>
        <begin position="334"/>
        <end position="357"/>
    </location>
</feature>
<feature type="disulfide bond" evidence="14">
    <location>
        <begin position="56"/>
        <end position="89"/>
    </location>
</feature>
<evidence type="ECO:0000259" key="18">
    <source>
        <dbReference type="PROSITE" id="PS52012"/>
    </source>
</evidence>
<evidence type="ECO:0000313" key="20">
    <source>
        <dbReference type="Proteomes" id="UP000184188"/>
    </source>
</evidence>
<comment type="subcellular location">
    <subcellularLocation>
        <location evidence="2">Membrane</location>
        <topology evidence="2">Lipid-anchor</topology>
        <topology evidence="2">GPI-anchor</topology>
    </subcellularLocation>
    <subcellularLocation>
        <location evidence="1">Membrane</location>
        <topology evidence="1">Multi-pass membrane protein</topology>
    </subcellularLocation>
    <subcellularLocation>
        <location evidence="3">Secreted</location>
    </subcellularLocation>
</comment>
<keyword evidence="10 16" id="KW-0472">Membrane</keyword>
<gene>
    <name evidence="19" type="ORF">ASPZODRAFT_149708</name>
</gene>
<dbReference type="SMART" id="SM00747">
    <property type="entry name" value="CFEM"/>
    <property type="match status" value="1"/>
</dbReference>
<dbReference type="InterPro" id="IPR049326">
    <property type="entry name" value="Rhodopsin_dom_fungi"/>
</dbReference>
<dbReference type="RefSeq" id="XP_022584878.1">
    <property type="nucleotide sequence ID" value="XM_022725517.1"/>
</dbReference>
<keyword evidence="8 17" id="KW-0732">Signal</keyword>
<keyword evidence="6" id="KW-0336">GPI-anchor</keyword>
<dbReference type="InterPro" id="IPR052337">
    <property type="entry name" value="SAT4-like"/>
</dbReference>
<dbReference type="PROSITE" id="PS52012">
    <property type="entry name" value="CFEM"/>
    <property type="match status" value="1"/>
</dbReference>
<comment type="similarity">
    <text evidence="13">Belongs to the SAT4 family.</text>
</comment>
<feature type="disulfide bond" evidence="14">
    <location>
        <begin position="37"/>
        <end position="68"/>
    </location>
</feature>